<evidence type="ECO:0000313" key="3">
    <source>
        <dbReference type="EMBL" id="JAB55505.1"/>
    </source>
</evidence>
<dbReference type="InterPro" id="IPR044926">
    <property type="entry name" value="RGS_subdomain_2"/>
</dbReference>
<dbReference type="SUPFAM" id="SSF48097">
    <property type="entry name" value="Regulator of G-protein signaling, RGS"/>
    <property type="match status" value="1"/>
</dbReference>
<accession>U5EQB5</accession>
<dbReference type="Pfam" id="PF00615">
    <property type="entry name" value="RGS"/>
    <property type="match status" value="1"/>
</dbReference>
<feature type="non-terminal residue" evidence="3">
    <location>
        <position position="1"/>
    </location>
</feature>
<feature type="domain" description="PXA" evidence="2">
    <location>
        <begin position="82"/>
        <end position="255"/>
    </location>
</feature>
<reference evidence="3" key="1">
    <citation type="journal article" date="2014" name="Insect Biochem. Mol. Biol.">
        <title>An insight into the sialome of the frog biting fly, Corethrella appendiculata.</title>
        <authorList>
            <person name="Ribeiro J.M.C."/>
            <person name="Chagas A.C."/>
            <person name="Pham V.M."/>
            <person name="Lounibos L.P."/>
            <person name="Calvo E."/>
        </authorList>
    </citation>
    <scope>NUCLEOTIDE SEQUENCE</scope>
    <source>
        <tissue evidence="3">Salivary glands</tissue>
    </source>
</reference>
<proteinExistence type="evidence at transcript level"/>
<evidence type="ECO:0000259" key="2">
    <source>
        <dbReference type="PROSITE" id="PS51207"/>
    </source>
</evidence>
<dbReference type="EMBL" id="GANO01004366">
    <property type="protein sequence ID" value="JAB55505.1"/>
    <property type="molecule type" value="mRNA"/>
</dbReference>
<dbReference type="PANTHER" id="PTHR22775:SF44">
    <property type="entry name" value="SORTING NEXIN-14"/>
    <property type="match status" value="1"/>
</dbReference>
<dbReference type="Pfam" id="PF02194">
    <property type="entry name" value="PXA"/>
    <property type="match status" value="1"/>
</dbReference>
<feature type="domain" description="RGS" evidence="1">
    <location>
        <begin position="306"/>
        <end position="421"/>
    </location>
</feature>
<dbReference type="PROSITE" id="PS51207">
    <property type="entry name" value="PXA"/>
    <property type="match status" value="1"/>
</dbReference>
<dbReference type="PROSITE" id="PS50132">
    <property type="entry name" value="RGS"/>
    <property type="match status" value="1"/>
</dbReference>
<dbReference type="GO" id="GO:0035091">
    <property type="term" value="F:phosphatidylinositol binding"/>
    <property type="evidence" value="ECO:0007669"/>
    <property type="project" value="TreeGrafter"/>
</dbReference>
<dbReference type="InterPro" id="IPR036305">
    <property type="entry name" value="RGS_sf"/>
</dbReference>
<protein>
    <submittedName>
        <fullName evidence="3">Putative sorting nexin-14</fullName>
    </submittedName>
</protein>
<evidence type="ECO:0000259" key="1">
    <source>
        <dbReference type="PROSITE" id="PS50132"/>
    </source>
</evidence>
<dbReference type="PANTHER" id="PTHR22775">
    <property type="entry name" value="SORTING NEXIN"/>
    <property type="match status" value="1"/>
</dbReference>
<dbReference type="SMART" id="SM00313">
    <property type="entry name" value="PXA"/>
    <property type="match status" value="1"/>
</dbReference>
<dbReference type="InterPro" id="IPR016137">
    <property type="entry name" value="RGS"/>
</dbReference>
<sequence>GFVILLFFINGFITATFVISNKINFINYLEKFKTFFGYYYYHCDNSDEHSSKECDICTTKKCPRSHHQKNVLHEPWKEILIVPELDKSVDQFYSIIIDNFINIWYKNLSKDDDFVMNLKYNLRGATCRLIVKLKEIDAPNLLTNTLLPTFFVHYETISKMLLVDKIPMDKLVKVYLQNEYPIHPAVINRQAELNYLREIAKCLIPRLFTSDNTESVIFSNLIKELISCWVLLPLMDVISDPNLINLLAIAATNSNSTIIKRSNSVGGHRKDAKNEDKVEILKDFVTRKHTKSAGNNLVAGDEYDVDILTDQNKLYSFMQFLKKEGAVDLLRFYLDVDNLNVELKDPRSTTDPTKLSSLYQQSEKLLNTYSTLMSKNSDEFNGTTDNLNTTDLNEAHKNVKNILETKWRRKFHQTSEYFKLIYGDKSIQHDLKKVKSNEQSLSSMTKFGSKLKVAIRGGAVDGAPIEAMEIPTVWDALSDTQTLHSGNPNNIYNSVTLKLRKEKGQSLDTFMSTFMHSIEQSPDIGEDVISMKESKVKKKIKPPGQNLVFGDLFELKKCAKQTHTTSIQSHGVHGPSQCFIYILVKILNAPIVLIRLAIGICSLLQKTVDSIISNFIMKLIRAGLQENRLAVLINLLTEHLFLKQTPETTPQELLKRQQMARQRLENIRKDLGNFIDVLQSPVLNKHIMYCLMDIILGDLYPELNNAKD</sequence>
<dbReference type="InterPro" id="IPR003114">
    <property type="entry name" value="Phox_assoc"/>
</dbReference>
<organism evidence="3">
    <name type="scientific">Corethrella appendiculata</name>
    <dbReference type="NCBI Taxonomy" id="1370023"/>
    <lineage>
        <taxon>Eukaryota</taxon>
        <taxon>Metazoa</taxon>
        <taxon>Ecdysozoa</taxon>
        <taxon>Arthropoda</taxon>
        <taxon>Hexapoda</taxon>
        <taxon>Insecta</taxon>
        <taxon>Pterygota</taxon>
        <taxon>Neoptera</taxon>
        <taxon>Endopterygota</taxon>
        <taxon>Diptera</taxon>
        <taxon>Nematocera</taxon>
        <taxon>Culicoidea</taxon>
        <taxon>Chaoboridae</taxon>
        <taxon>Corethrella</taxon>
    </lineage>
</organism>
<dbReference type="Gene3D" id="1.10.167.10">
    <property type="entry name" value="Regulator of G-protein Signalling 4, domain 2"/>
    <property type="match status" value="1"/>
</dbReference>
<name>U5EQB5_9DIPT</name>
<dbReference type="AlphaFoldDB" id="U5EQB5"/>